<dbReference type="SUPFAM" id="SSF56349">
    <property type="entry name" value="DNA breaking-rejoining enzymes"/>
    <property type="match status" value="1"/>
</dbReference>
<dbReference type="PANTHER" id="PTHR30349:SF77">
    <property type="entry name" value="TYROSINE RECOMBINASE XERC"/>
    <property type="match status" value="1"/>
</dbReference>
<dbReference type="InterPro" id="IPR010998">
    <property type="entry name" value="Integrase_recombinase_N"/>
</dbReference>
<keyword evidence="7" id="KW-0233">DNA recombination</keyword>
<keyword evidence="2" id="KW-0963">Cytoplasm</keyword>
<keyword evidence="4" id="KW-0159">Chromosome partition</keyword>
<keyword evidence="6 9" id="KW-0238">DNA-binding</keyword>
<evidence type="ECO:0000256" key="5">
    <source>
        <dbReference type="ARBA" id="ARBA00022908"/>
    </source>
</evidence>
<evidence type="ECO:0000313" key="13">
    <source>
        <dbReference type="Proteomes" id="UP000180194"/>
    </source>
</evidence>
<evidence type="ECO:0000259" key="11">
    <source>
        <dbReference type="PROSITE" id="PS51900"/>
    </source>
</evidence>
<keyword evidence="13" id="KW-1185">Reference proteome</keyword>
<dbReference type="InterPro" id="IPR013762">
    <property type="entry name" value="Integrase-like_cat_sf"/>
</dbReference>
<evidence type="ECO:0000256" key="3">
    <source>
        <dbReference type="ARBA" id="ARBA00022618"/>
    </source>
</evidence>
<evidence type="ECO:0000256" key="9">
    <source>
        <dbReference type="PROSITE-ProRule" id="PRU01248"/>
    </source>
</evidence>
<dbReference type="Proteomes" id="UP000180194">
    <property type="component" value="Unassembled WGS sequence"/>
</dbReference>
<dbReference type="RefSeq" id="WP_034297552.1">
    <property type="nucleotide sequence ID" value="NZ_JAMAWK010000009.1"/>
</dbReference>
<dbReference type="Pfam" id="PF00589">
    <property type="entry name" value="Phage_integrase"/>
    <property type="match status" value="1"/>
</dbReference>
<dbReference type="EMBL" id="MBRJ01000041">
    <property type="protein sequence ID" value="OHX44610.1"/>
    <property type="molecule type" value="Genomic_DNA"/>
</dbReference>
<evidence type="ECO:0000256" key="7">
    <source>
        <dbReference type="ARBA" id="ARBA00023172"/>
    </source>
</evidence>
<evidence type="ECO:0000256" key="8">
    <source>
        <dbReference type="ARBA" id="ARBA00023306"/>
    </source>
</evidence>
<dbReference type="NCBIfam" id="NF003462">
    <property type="entry name" value="PRK05084.1"/>
    <property type="match status" value="1"/>
</dbReference>
<evidence type="ECO:0000256" key="6">
    <source>
        <dbReference type="ARBA" id="ARBA00023125"/>
    </source>
</evidence>
<evidence type="ECO:0008006" key="14">
    <source>
        <dbReference type="Google" id="ProtNLM"/>
    </source>
</evidence>
<dbReference type="Gene3D" id="1.10.443.10">
    <property type="entry name" value="Intergrase catalytic core"/>
    <property type="match status" value="1"/>
</dbReference>
<feature type="domain" description="Core-binding (CB)" evidence="11">
    <location>
        <begin position="19"/>
        <end position="133"/>
    </location>
</feature>
<dbReference type="InterPro" id="IPR044068">
    <property type="entry name" value="CB"/>
</dbReference>
<dbReference type="PANTHER" id="PTHR30349">
    <property type="entry name" value="PHAGE INTEGRASE-RELATED"/>
    <property type="match status" value="1"/>
</dbReference>
<dbReference type="Gene3D" id="1.10.150.130">
    <property type="match status" value="1"/>
</dbReference>
<evidence type="ECO:0000259" key="10">
    <source>
        <dbReference type="PROSITE" id="PS51898"/>
    </source>
</evidence>
<comment type="caution">
    <text evidence="12">The sequence shown here is derived from an EMBL/GenBank/DDBJ whole genome shotgun (WGS) entry which is preliminary data.</text>
</comment>
<keyword evidence="3" id="KW-0132">Cell division</keyword>
<evidence type="ECO:0000256" key="1">
    <source>
        <dbReference type="ARBA" id="ARBA00004496"/>
    </source>
</evidence>
<comment type="subcellular location">
    <subcellularLocation>
        <location evidence="1">Cytoplasm</location>
    </subcellularLocation>
</comment>
<dbReference type="InterPro" id="IPR011010">
    <property type="entry name" value="DNA_brk_join_enz"/>
</dbReference>
<evidence type="ECO:0000256" key="4">
    <source>
        <dbReference type="ARBA" id="ARBA00022829"/>
    </source>
</evidence>
<reference evidence="12 13" key="1">
    <citation type="submission" date="2016-07" db="EMBL/GenBank/DDBJ databases">
        <title>Bacillus oceanisediminis whole genome.</title>
        <authorList>
            <person name="Pal Y."/>
            <person name="Verma A."/>
            <person name="Mual P."/>
            <person name="Srinivasan K."/>
        </authorList>
    </citation>
    <scope>NUCLEOTIDE SEQUENCE [LARGE SCALE GENOMIC DNA]</scope>
    <source>
        <strain evidence="12 13">Bhandara28</strain>
    </source>
</reference>
<sequence>MASNNTYEQERELYKSQMNVLPNYVQDYIEYKSRKLSSATLRAYVIDFIDFFTWIKEIKTFGEFQHISLIPLSVLEQLRSDMIERKYLTYLNNAHRDRIRAMKTRKKRTVNDMKSTSINRKLSSLKSLFYWLSNIAEDENLKPLLNRNVMAKIELDKIKTNIKTKAQALEGKILIGDQIDDFIRFIRDEYPNKINSKLAVKKYNENVERDIAIVSLILSAGLRIAEVSNLDLSDLDLAEEKVYVLRKGEKEQFVPFSSIAKKNIQHYLEIRNVRYNSPKDEQALFLTKQQQPYGVRMTKRAMQLMIEKYAKAFGKPMLSAHKLRHSMATRHYQKNKDIASLKDHLGHESIETTMIYTHVLSSDQKDKIEYAERGED</sequence>
<accession>A0ABX3CN35</accession>
<evidence type="ECO:0000313" key="12">
    <source>
        <dbReference type="EMBL" id="OHX44610.1"/>
    </source>
</evidence>
<keyword evidence="5" id="KW-0229">DNA integration</keyword>
<dbReference type="PROSITE" id="PS51898">
    <property type="entry name" value="TYR_RECOMBINASE"/>
    <property type="match status" value="1"/>
</dbReference>
<organism evidence="12 13">
    <name type="scientific">Cytobacillus oceanisediminis</name>
    <dbReference type="NCBI Taxonomy" id="665099"/>
    <lineage>
        <taxon>Bacteria</taxon>
        <taxon>Bacillati</taxon>
        <taxon>Bacillota</taxon>
        <taxon>Bacilli</taxon>
        <taxon>Bacillales</taxon>
        <taxon>Bacillaceae</taxon>
        <taxon>Cytobacillus</taxon>
    </lineage>
</organism>
<proteinExistence type="predicted"/>
<gene>
    <name evidence="12" type="ORF">BBV17_25650</name>
</gene>
<protein>
    <recommendedName>
        <fullName evidence="14">Site-specific recombinase XerD</fullName>
    </recommendedName>
</protein>
<feature type="domain" description="Tyr recombinase" evidence="10">
    <location>
        <begin position="181"/>
        <end position="369"/>
    </location>
</feature>
<dbReference type="InterPro" id="IPR002104">
    <property type="entry name" value="Integrase_catalytic"/>
</dbReference>
<keyword evidence="8" id="KW-0131">Cell cycle</keyword>
<name>A0ABX3CN35_9BACI</name>
<evidence type="ECO:0000256" key="2">
    <source>
        <dbReference type="ARBA" id="ARBA00022490"/>
    </source>
</evidence>
<dbReference type="PROSITE" id="PS51900">
    <property type="entry name" value="CB"/>
    <property type="match status" value="1"/>
</dbReference>
<dbReference type="InterPro" id="IPR050090">
    <property type="entry name" value="Tyrosine_recombinase_XerCD"/>
</dbReference>